<reference evidence="1 2" key="1">
    <citation type="submission" date="2016-10" db="EMBL/GenBank/DDBJ databases">
        <authorList>
            <person name="de Groot N.N."/>
        </authorList>
    </citation>
    <scope>NUCLEOTIDE SEQUENCE [LARGE SCALE GENOMIC DNA]</scope>
    <source>
        <strain evidence="1 2">DSM 43067</strain>
    </source>
</reference>
<dbReference type="AlphaFoldDB" id="A0A1I5M2P4"/>
<dbReference type="EMBL" id="FOVH01000011">
    <property type="protein sequence ID" value="SFP03799.1"/>
    <property type="molecule type" value="Genomic_DNA"/>
</dbReference>
<protein>
    <recommendedName>
        <fullName evidence="3">DUF3500 domain-containing protein</fullName>
    </recommendedName>
</protein>
<dbReference type="InParanoid" id="A0A1I5M2P4"/>
<organism evidence="1 2">
    <name type="scientific">Actinomadura madurae</name>
    <dbReference type="NCBI Taxonomy" id="1993"/>
    <lineage>
        <taxon>Bacteria</taxon>
        <taxon>Bacillati</taxon>
        <taxon>Actinomycetota</taxon>
        <taxon>Actinomycetes</taxon>
        <taxon>Streptosporangiales</taxon>
        <taxon>Thermomonosporaceae</taxon>
        <taxon>Actinomadura</taxon>
    </lineage>
</organism>
<sequence>MAEAAAAFLAALTEVQRDRVGFDFADEAQRRDWSFLPARQRDGLPIGALDEAQRKLAHELIVSGTSMPGYAKVVSVIAMEHVLRALTAVKRPASADLFDPGRYCFKVFGRPGDTGAWGWQLAGHHVSLNFTVVDGRYVSPTPCLLGSQPAAFGTLAPLADDEEAGYRFVNSLDPAQRASAIIHHRPPPDLATRITPKIGHLERPDPMFAPEPDYVLSEAERDILSYVRDDPRGLPGSALREHQLSALFAVVEAFAGRLPSDVAAAQLRNIEHAGLQNLVFAWAGGTSPGDRHYFRIQGPVLLIEHDNSQDNGAHIHSVWRNPADDFGDDILAEHYRQHHMTPKNR</sequence>
<dbReference type="PANTHER" id="PTHR37489:SF1">
    <property type="entry name" value="DUF3500 DOMAIN-CONTAINING PROTEIN"/>
    <property type="match status" value="1"/>
</dbReference>
<dbReference type="Pfam" id="PF12006">
    <property type="entry name" value="DUF3500"/>
    <property type="match status" value="1"/>
</dbReference>
<dbReference type="STRING" id="1993.SAMN04489713_111135"/>
<keyword evidence="2" id="KW-1185">Reference proteome</keyword>
<proteinExistence type="predicted"/>
<name>A0A1I5M2P4_9ACTN</name>
<accession>A0A1I5M2P4</accession>
<dbReference type="Proteomes" id="UP000183413">
    <property type="component" value="Unassembled WGS sequence"/>
</dbReference>
<dbReference type="InterPro" id="IPR021889">
    <property type="entry name" value="DUF3500"/>
</dbReference>
<dbReference type="eggNOG" id="COG0715">
    <property type="taxonomic scope" value="Bacteria"/>
</dbReference>
<evidence type="ECO:0000313" key="2">
    <source>
        <dbReference type="Proteomes" id="UP000183413"/>
    </source>
</evidence>
<gene>
    <name evidence="1" type="ORF">SAMN04489713_111135</name>
</gene>
<evidence type="ECO:0000313" key="1">
    <source>
        <dbReference type="EMBL" id="SFP03799.1"/>
    </source>
</evidence>
<evidence type="ECO:0008006" key="3">
    <source>
        <dbReference type="Google" id="ProtNLM"/>
    </source>
</evidence>
<dbReference type="PANTHER" id="PTHR37489">
    <property type="entry name" value="DUF3500 DOMAIN-CONTAINING PROTEIN"/>
    <property type="match status" value="1"/>
</dbReference>